<sequence length="101" mass="11713">MCQKYNSWYILIVMCEGAENNSNVAELLQLEPVSAGLSQLEILYSHPKQRFHHWPAMWTGEQLALYQKKNFSVYFLQVLLRVRNSSNLKGNLAIEDLGDIR</sequence>
<protein>
    <submittedName>
        <fullName evidence="1">Uncharacterized protein</fullName>
    </submittedName>
</protein>
<dbReference type="EMBL" id="AKHW03001628">
    <property type="protein sequence ID" value="KYO41616.1"/>
    <property type="molecule type" value="Genomic_DNA"/>
</dbReference>
<name>A0A151NXM2_ALLMI</name>
<gene>
    <name evidence="1" type="ORF">Y1Q_0006371</name>
</gene>
<dbReference type="AlphaFoldDB" id="A0A151NXM2"/>
<comment type="caution">
    <text evidence="1">The sequence shown here is derived from an EMBL/GenBank/DDBJ whole genome shotgun (WGS) entry which is preliminary data.</text>
</comment>
<proteinExistence type="predicted"/>
<reference evidence="1 2" key="1">
    <citation type="journal article" date="2012" name="Genome Biol.">
        <title>Sequencing three crocodilian genomes to illuminate the evolution of archosaurs and amniotes.</title>
        <authorList>
            <person name="St John J.A."/>
            <person name="Braun E.L."/>
            <person name="Isberg S.R."/>
            <person name="Miles L.G."/>
            <person name="Chong A.Y."/>
            <person name="Gongora J."/>
            <person name="Dalzell P."/>
            <person name="Moran C."/>
            <person name="Bed'hom B."/>
            <person name="Abzhanov A."/>
            <person name="Burgess S.C."/>
            <person name="Cooksey A.M."/>
            <person name="Castoe T.A."/>
            <person name="Crawford N.G."/>
            <person name="Densmore L.D."/>
            <person name="Drew J.C."/>
            <person name="Edwards S.V."/>
            <person name="Faircloth B.C."/>
            <person name="Fujita M.K."/>
            <person name="Greenwold M.J."/>
            <person name="Hoffmann F.G."/>
            <person name="Howard J.M."/>
            <person name="Iguchi T."/>
            <person name="Janes D.E."/>
            <person name="Khan S.Y."/>
            <person name="Kohno S."/>
            <person name="de Koning A.J."/>
            <person name="Lance S.L."/>
            <person name="McCarthy F.M."/>
            <person name="McCormack J.E."/>
            <person name="Merchant M.E."/>
            <person name="Peterson D.G."/>
            <person name="Pollock D.D."/>
            <person name="Pourmand N."/>
            <person name="Raney B.J."/>
            <person name="Roessler K.A."/>
            <person name="Sanford J.R."/>
            <person name="Sawyer R.H."/>
            <person name="Schmidt C.J."/>
            <person name="Triplett E.W."/>
            <person name="Tuberville T.D."/>
            <person name="Venegas-Anaya M."/>
            <person name="Howard J.T."/>
            <person name="Jarvis E.D."/>
            <person name="Guillette L.J.Jr."/>
            <person name="Glenn T.C."/>
            <person name="Green R.E."/>
            <person name="Ray D.A."/>
        </authorList>
    </citation>
    <scope>NUCLEOTIDE SEQUENCE [LARGE SCALE GENOMIC DNA]</scope>
    <source>
        <strain evidence="1">KSC_2009_1</strain>
    </source>
</reference>
<evidence type="ECO:0000313" key="1">
    <source>
        <dbReference type="EMBL" id="KYO41616.1"/>
    </source>
</evidence>
<dbReference type="Proteomes" id="UP000050525">
    <property type="component" value="Unassembled WGS sequence"/>
</dbReference>
<keyword evidence="2" id="KW-1185">Reference proteome</keyword>
<accession>A0A151NXM2</accession>
<organism evidence="1 2">
    <name type="scientific">Alligator mississippiensis</name>
    <name type="common">American alligator</name>
    <dbReference type="NCBI Taxonomy" id="8496"/>
    <lineage>
        <taxon>Eukaryota</taxon>
        <taxon>Metazoa</taxon>
        <taxon>Chordata</taxon>
        <taxon>Craniata</taxon>
        <taxon>Vertebrata</taxon>
        <taxon>Euteleostomi</taxon>
        <taxon>Archelosauria</taxon>
        <taxon>Archosauria</taxon>
        <taxon>Crocodylia</taxon>
        <taxon>Alligatoridae</taxon>
        <taxon>Alligatorinae</taxon>
        <taxon>Alligator</taxon>
    </lineage>
</organism>
<evidence type="ECO:0000313" key="2">
    <source>
        <dbReference type="Proteomes" id="UP000050525"/>
    </source>
</evidence>